<sequence>MHVENCAESATTANPHTRQTTATSQAGPPNKKPMMMQHAPLTIILTMVIKVLPIRSASTPAAAEPSPP</sequence>
<feature type="region of interest" description="Disordered" evidence="1">
    <location>
        <begin position="1"/>
        <end position="37"/>
    </location>
</feature>
<dbReference type="AlphaFoldDB" id="A0A382YZ10"/>
<feature type="non-terminal residue" evidence="2">
    <location>
        <position position="68"/>
    </location>
</feature>
<gene>
    <name evidence="2" type="ORF">METZ01_LOCUS440939</name>
</gene>
<dbReference type="EMBL" id="UINC01179413">
    <property type="protein sequence ID" value="SVD88085.1"/>
    <property type="molecule type" value="Genomic_DNA"/>
</dbReference>
<name>A0A382YZ10_9ZZZZ</name>
<organism evidence="2">
    <name type="scientific">marine metagenome</name>
    <dbReference type="NCBI Taxonomy" id="408172"/>
    <lineage>
        <taxon>unclassified sequences</taxon>
        <taxon>metagenomes</taxon>
        <taxon>ecological metagenomes</taxon>
    </lineage>
</organism>
<accession>A0A382YZ10</accession>
<evidence type="ECO:0000256" key="1">
    <source>
        <dbReference type="SAM" id="MobiDB-lite"/>
    </source>
</evidence>
<reference evidence="2" key="1">
    <citation type="submission" date="2018-05" db="EMBL/GenBank/DDBJ databases">
        <authorList>
            <person name="Lanie J.A."/>
            <person name="Ng W.-L."/>
            <person name="Kazmierczak K.M."/>
            <person name="Andrzejewski T.M."/>
            <person name="Davidsen T.M."/>
            <person name="Wayne K.J."/>
            <person name="Tettelin H."/>
            <person name="Glass J.I."/>
            <person name="Rusch D."/>
            <person name="Podicherti R."/>
            <person name="Tsui H.-C.T."/>
            <person name="Winkler M.E."/>
        </authorList>
    </citation>
    <scope>NUCLEOTIDE SEQUENCE</scope>
</reference>
<protein>
    <submittedName>
        <fullName evidence="2">Uncharacterized protein</fullName>
    </submittedName>
</protein>
<proteinExistence type="predicted"/>
<evidence type="ECO:0000313" key="2">
    <source>
        <dbReference type="EMBL" id="SVD88085.1"/>
    </source>
</evidence>
<feature type="compositionally biased region" description="Polar residues" evidence="1">
    <location>
        <begin position="8"/>
        <end position="27"/>
    </location>
</feature>